<feature type="transmembrane region" description="Helical" evidence="2">
    <location>
        <begin position="162"/>
        <end position="181"/>
    </location>
</feature>
<evidence type="ECO:0000259" key="3">
    <source>
        <dbReference type="Pfam" id="PF20151"/>
    </source>
</evidence>
<feature type="transmembrane region" description="Helical" evidence="2">
    <location>
        <begin position="12"/>
        <end position="30"/>
    </location>
</feature>
<dbReference type="AlphaFoldDB" id="A0A5C3KYG6"/>
<organism evidence="4 5">
    <name type="scientific">Coprinopsis marcescibilis</name>
    <name type="common">Agaric fungus</name>
    <name type="synonym">Psathyrella marcescibilis</name>
    <dbReference type="NCBI Taxonomy" id="230819"/>
    <lineage>
        <taxon>Eukaryota</taxon>
        <taxon>Fungi</taxon>
        <taxon>Dikarya</taxon>
        <taxon>Basidiomycota</taxon>
        <taxon>Agaricomycotina</taxon>
        <taxon>Agaricomycetes</taxon>
        <taxon>Agaricomycetidae</taxon>
        <taxon>Agaricales</taxon>
        <taxon>Agaricineae</taxon>
        <taxon>Psathyrellaceae</taxon>
        <taxon>Coprinopsis</taxon>
    </lineage>
</organism>
<feature type="region of interest" description="Disordered" evidence="1">
    <location>
        <begin position="282"/>
        <end position="333"/>
    </location>
</feature>
<keyword evidence="5" id="KW-1185">Reference proteome</keyword>
<evidence type="ECO:0000256" key="1">
    <source>
        <dbReference type="SAM" id="MobiDB-lite"/>
    </source>
</evidence>
<protein>
    <recommendedName>
        <fullName evidence="3">DUF6533 domain-containing protein</fullName>
    </recommendedName>
</protein>
<keyword evidence="2" id="KW-1133">Transmembrane helix</keyword>
<reference evidence="4 5" key="1">
    <citation type="journal article" date="2019" name="Nat. Ecol. Evol.">
        <title>Megaphylogeny resolves global patterns of mushroom evolution.</title>
        <authorList>
            <person name="Varga T."/>
            <person name="Krizsan K."/>
            <person name="Foldi C."/>
            <person name="Dima B."/>
            <person name="Sanchez-Garcia M."/>
            <person name="Sanchez-Ramirez S."/>
            <person name="Szollosi G.J."/>
            <person name="Szarkandi J.G."/>
            <person name="Papp V."/>
            <person name="Albert L."/>
            <person name="Andreopoulos W."/>
            <person name="Angelini C."/>
            <person name="Antonin V."/>
            <person name="Barry K.W."/>
            <person name="Bougher N.L."/>
            <person name="Buchanan P."/>
            <person name="Buyck B."/>
            <person name="Bense V."/>
            <person name="Catcheside P."/>
            <person name="Chovatia M."/>
            <person name="Cooper J."/>
            <person name="Damon W."/>
            <person name="Desjardin D."/>
            <person name="Finy P."/>
            <person name="Geml J."/>
            <person name="Haridas S."/>
            <person name="Hughes K."/>
            <person name="Justo A."/>
            <person name="Karasinski D."/>
            <person name="Kautmanova I."/>
            <person name="Kiss B."/>
            <person name="Kocsube S."/>
            <person name="Kotiranta H."/>
            <person name="LaButti K.M."/>
            <person name="Lechner B.E."/>
            <person name="Liimatainen K."/>
            <person name="Lipzen A."/>
            <person name="Lukacs Z."/>
            <person name="Mihaltcheva S."/>
            <person name="Morgado L.N."/>
            <person name="Niskanen T."/>
            <person name="Noordeloos M.E."/>
            <person name="Ohm R.A."/>
            <person name="Ortiz-Santana B."/>
            <person name="Ovrebo C."/>
            <person name="Racz N."/>
            <person name="Riley R."/>
            <person name="Savchenko A."/>
            <person name="Shiryaev A."/>
            <person name="Soop K."/>
            <person name="Spirin V."/>
            <person name="Szebenyi C."/>
            <person name="Tomsovsky M."/>
            <person name="Tulloss R.E."/>
            <person name="Uehling J."/>
            <person name="Grigoriev I.V."/>
            <person name="Vagvolgyi C."/>
            <person name="Papp T."/>
            <person name="Martin F.M."/>
            <person name="Miettinen O."/>
            <person name="Hibbett D.S."/>
            <person name="Nagy L.G."/>
        </authorList>
    </citation>
    <scope>NUCLEOTIDE SEQUENCE [LARGE SCALE GENOMIC DNA]</scope>
    <source>
        <strain evidence="4 5">CBS 121175</strain>
    </source>
</reference>
<feature type="transmembrane region" description="Helical" evidence="2">
    <location>
        <begin position="51"/>
        <end position="67"/>
    </location>
</feature>
<dbReference type="InterPro" id="IPR045340">
    <property type="entry name" value="DUF6533"/>
</dbReference>
<feature type="transmembrane region" description="Helical" evidence="2">
    <location>
        <begin position="120"/>
        <end position="142"/>
    </location>
</feature>
<keyword evidence="2" id="KW-0472">Membrane</keyword>
<feature type="domain" description="DUF6533" evidence="3">
    <location>
        <begin position="20"/>
        <end position="61"/>
    </location>
</feature>
<keyword evidence="2" id="KW-0812">Transmembrane</keyword>
<accession>A0A5C3KYG6</accession>
<feature type="compositionally biased region" description="Low complexity" evidence="1">
    <location>
        <begin position="285"/>
        <end position="301"/>
    </location>
</feature>
<gene>
    <name evidence="4" type="ORF">FA15DRAFT_668190</name>
</gene>
<evidence type="ECO:0000256" key="2">
    <source>
        <dbReference type="SAM" id="Phobius"/>
    </source>
</evidence>
<sequence>MSTVGTGDQLQRHLVLASGAALFTLVWEWAITFDDEVEFIWSKRNNSWLKWIYLFARYYAIAASVASRAVEAAVDYGYPMEWTCVRVWYSCQVLVASHAMSALEMVLMVRVYALYNRQRWVAAVFIGLLLLENVVVLVGILVNLPGEGFNPTDLTTRLPSSFLYFGFGTMIVQVVILYFTLRKYFTGTWKTIPLVKLIFRDGTLAFAVLAILSLSLSVHAAKGDPLGVSSYAWLLVVISSVTCRLIINMQKLPLDEGHSSEDTSIEFTTFFSTVYSFRTHQTPLSDTNTTRSRTTDYTSRMSRSRTNRSSNPFSSRTSRTNRSSNPFSDQYST</sequence>
<dbReference type="OrthoDB" id="3066463at2759"/>
<feature type="transmembrane region" description="Helical" evidence="2">
    <location>
        <begin position="202"/>
        <end position="222"/>
    </location>
</feature>
<feature type="transmembrane region" description="Helical" evidence="2">
    <location>
        <begin position="228"/>
        <end position="247"/>
    </location>
</feature>
<evidence type="ECO:0000313" key="5">
    <source>
        <dbReference type="Proteomes" id="UP000307440"/>
    </source>
</evidence>
<dbReference type="STRING" id="230819.A0A5C3KYG6"/>
<feature type="compositionally biased region" description="Low complexity" evidence="1">
    <location>
        <begin position="307"/>
        <end position="333"/>
    </location>
</feature>
<dbReference type="EMBL" id="ML210183">
    <property type="protein sequence ID" value="TFK25679.1"/>
    <property type="molecule type" value="Genomic_DNA"/>
</dbReference>
<name>A0A5C3KYG6_COPMA</name>
<dbReference type="Pfam" id="PF20151">
    <property type="entry name" value="DUF6533"/>
    <property type="match status" value="1"/>
</dbReference>
<evidence type="ECO:0000313" key="4">
    <source>
        <dbReference type="EMBL" id="TFK25679.1"/>
    </source>
</evidence>
<dbReference type="Proteomes" id="UP000307440">
    <property type="component" value="Unassembled WGS sequence"/>
</dbReference>
<proteinExistence type="predicted"/>